<evidence type="ECO:0000313" key="2">
    <source>
        <dbReference type="EMBL" id="QED27902.1"/>
    </source>
</evidence>
<feature type="signal peptide" evidence="1">
    <location>
        <begin position="1"/>
        <end position="21"/>
    </location>
</feature>
<dbReference type="PROSITE" id="PS51257">
    <property type="entry name" value="PROKAR_LIPOPROTEIN"/>
    <property type="match status" value="1"/>
</dbReference>
<dbReference type="Proteomes" id="UP000321595">
    <property type="component" value="Chromosome"/>
</dbReference>
<reference evidence="2 3" key="1">
    <citation type="submission" date="2019-08" db="EMBL/GenBank/DDBJ databases">
        <authorList>
            <person name="Liang Q."/>
        </authorList>
    </citation>
    <scope>NUCLEOTIDE SEQUENCE [LARGE SCALE GENOMIC DNA]</scope>
    <source>
        <strain evidence="2 3">V1718</strain>
    </source>
</reference>
<accession>A0A5B8XPS8</accession>
<gene>
    <name evidence="2" type="ORF">FRD01_11775</name>
</gene>
<dbReference type="OrthoDB" id="5487149at2"/>
<keyword evidence="3" id="KW-1185">Reference proteome</keyword>
<feature type="chain" id="PRO_5023016162" evidence="1">
    <location>
        <begin position="22"/>
        <end position="424"/>
    </location>
</feature>
<keyword evidence="1" id="KW-0732">Signal</keyword>
<dbReference type="KEGG" id="bbae:FRD01_11775"/>
<evidence type="ECO:0000313" key="3">
    <source>
        <dbReference type="Proteomes" id="UP000321595"/>
    </source>
</evidence>
<protein>
    <submittedName>
        <fullName evidence="2">Uncharacterized protein</fullName>
    </submittedName>
</protein>
<dbReference type="EMBL" id="CP042467">
    <property type="protein sequence ID" value="QED27902.1"/>
    <property type="molecule type" value="Genomic_DNA"/>
</dbReference>
<evidence type="ECO:0000256" key="1">
    <source>
        <dbReference type="SAM" id="SignalP"/>
    </source>
</evidence>
<organism evidence="2 3">
    <name type="scientific">Microvenator marinus</name>
    <dbReference type="NCBI Taxonomy" id="2600177"/>
    <lineage>
        <taxon>Bacteria</taxon>
        <taxon>Deltaproteobacteria</taxon>
        <taxon>Bradymonadales</taxon>
        <taxon>Microvenatoraceae</taxon>
        <taxon>Microvenator</taxon>
    </lineage>
</organism>
<dbReference type="AlphaFoldDB" id="A0A5B8XPS8"/>
<dbReference type="RefSeq" id="WP_146959857.1">
    <property type="nucleotide sequence ID" value="NZ_CP042467.1"/>
</dbReference>
<sequence length="424" mass="46607">MKNLLPIFLIFGALMGMGGCAASDAEWNLGDSGPSEDDPALRAESRLFEWDVAGANAIYRSALESSPGNPQLLAGKAITDLLLLPYSDSVGALLQGPLAAKRTLSQSENVIYRESGVLYLLARGVGFEDGESFPGILTLLETQLPWNASRFDDENTFFGPMVEPLNGLFDALVVVSSDLAVIAQDLREAESSDGFSAYFLPGEVFHDTELNLVINRTELAGLRAILGGVRTVVHFGAAYEWGASLSEIIAAQDEARYDLISSTMFRDVRNPDELLNARDALMETIGALKSAVEYGIEDRTNDIVEWSNIEESFAQELIEVLSAAEQAIEGQTAIPYTSPATQMDLSPLWSPGLTLDAETHWFFNEPEFGWQLSDDALKPFFFDQVFDPTFESENPPTLEFSQESEDFTGLFFGDFESDLRVTYF</sequence>
<name>A0A5B8XPS8_9DELT</name>
<proteinExistence type="predicted"/>